<keyword evidence="1" id="KW-0479">Metal-binding</keyword>
<accession>A0A699H8W1</accession>
<keyword evidence="2" id="KW-0378">Hydrolase</keyword>
<evidence type="ECO:0000313" key="6">
    <source>
        <dbReference type="EMBL" id="GEX64802.1"/>
    </source>
</evidence>
<feature type="domain" description="Integrase catalytic" evidence="5">
    <location>
        <begin position="1"/>
        <end position="108"/>
    </location>
</feature>
<dbReference type="InterPro" id="IPR057670">
    <property type="entry name" value="SH3_retrovirus"/>
</dbReference>
<protein>
    <submittedName>
        <fullName evidence="6">Retrovirus-related Pol polyprotein from transposon TNT 1-94</fullName>
    </submittedName>
</protein>
<proteinExistence type="predicted"/>
<dbReference type="CDD" id="cd09272">
    <property type="entry name" value="RNase_HI_RT_Ty1"/>
    <property type="match status" value="1"/>
</dbReference>
<dbReference type="PROSITE" id="PS50994">
    <property type="entry name" value="INTEGRASE"/>
    <property type="match status" value="1"/>
</dbReference>
<dbReference type="SUPFAM" id="SSF56672">
    <property type="entry name" value="DNA/RNA polymerases"/>
    <property type="match status" value="1"/>
</dbReference>
<feature type="compositionally biased region" description="Basic and acidic residues" evidence="4">
    <location>
        <begin position="220"/>
        <end position="244"/>
    </location>
</feature>
<reference evidence="6" key="1">
    <citation type="journal article" date="2019" name="Sci. Rep.">
        <title>Draft genome of Tanacetum cinerariifolium, the natural source of mosquito coil.</title>
        <authorList>
            <person name="Yamashiro T."/>
            <person name="Shiraishi A."/>
            <person name="Satake H."/>
            <person name="Nakayama K."/>
        </authorList>
    </citation>
    <scope>NUCLEOTIDE SEQUENCE</scope>
</reference>
<evidence type="ECO:0000256" key="2">
    <source>
        <dbReference type="ARBA" id="ARBA00022801"/>
    </source>
</evidence>
<dbReference type="Gene3D" id="3.30.420.10">
    <property type="entry name" value="Ribonuclease H-like superfamily/Ribonuclease H"/>
    <property type="match status" value="1"/>
</dbReference>
<dbReference type="EMBL" id="BKCJ010121125">
    <property type="protein sequence ID" value="GEX64802.1"/>
    <property type="molecule type" value="Genomic_DNA"/>
</dbReference>
<dbReference type="Pfam" id="PF25597">
    <property type="entry name" value="SH3_retrovirus"/>
    <property type="match status" value="1"/>
</dbReference>
<dbReference type="InterPro" id="IPR039537">
    <property type="entry name" value="Retrotran_Ty1/copia-like"/>
</dbReference>
<dbReference type="InterPro" id="IPR001584">
    <property type="entry name" value="Integrase_cat-core"/>
</dbReference>
<feature type="compositionally biased region" description="Low complexity" evidence="4">
    <location>
        <begin position="631"/>
        <end position="647"/>
    </location>
</feature>
<dbReference type="PANTHER" id="PTHR42648">
    <property type="entry name" value="TRANSPOSASE, PUTATIVE-RELATED"/>
    <property type="match status" value="1"/>
</dbReference>
<dbReference type="InterPro" id="IPR043502">
    <property type="entry name" value="DNA/RNA_pol_sf"/>
</dbReference>
<dbReference type="GO" id="GO:0046872">
    <property type="term" value="F:metal ion binding"/>
    <property type="evidence" value="ECO:0007669"/>
    <property type="project" value="UniProtKB-KW"/>
</dbReference>
<dbReference type="InterPro" id="IPR013103">
    <property type="entry name" value="RVT_2"/>
</dbReference>
<keyword evidence="3" id="KW-0175">Coiled coil</keyword>
<dbReference type="Pfam" id="PF07727">
    <property type="entry name" value="RVT_2"/>
    <property type="match status" value="1"/>
</dbReference>
<sequence length="829" mass="93180">MTGNMSYLSEYEEINGGYVSFRGDPKKGKITIKGIKREFSVAMTPQQNGVAERKNRTLIKAARTTLADSKLPTTFWAEAINTACYVQNRVLVIKPHNKIPYELFHGRTLSLSFMRPFGCHVTILNTLDHLGKFDRKADEGYFVGYSVNRKALRVFNCRMRIIEETMHFTFLENKPNVASAGKARVETVPDKDYILLPLWTQDPLFSSSSKDSPGDGFKPSGEEEKKDAKDPGNKDNEVLSTEETKVNQEKDVNVNSTNNINTISQTANAASIKDNAVDKDIVYGCTDDLNIHNLEEINFSDDDENVGVEADMTNLDFNIPAFLDYASFKDFVVYQMDVKSAFLYGRIEKEVYVCQPLTFEDLEFPDSVYKVEKALYGLHQAPRSWYETLSTYLLDNGFHRASTPMETSKPLLKDENAEDVDVQLYRSMIGLLMYLTSLRPDIMFTDSPFDLEAYTDSDFAGASLERKTTIGGCQFLRNRLISRQCKKQTVVANSTTEAKYVAASNCRGHATAKVNTINGVEQIQALVDKKKVIITDLSVRSDLQLEDDEGTECLPNAIIFEQLTFMGFVQVLLDKQVKEMFKYKEIYVTPSHSKKVFANIKRHGKEFSGRFPPLFLTMLVQAQQEVDERTAIPTDTQQTPTIIQPTTSQLQRKQKTKKPKRKDADLPQTSVPTEVVADEVVYEEMYDSVGRAATTATGLDAEQDMGIISSSRRIESLDEASLGDRENASKHRRVIDNFDPDEGVTLVSTADPVITAGEVVTTAEPEETAIRTTTIVPSQGSKDKGKAKMIEPKKHLKNKNQIMIDEEVARNLEAQLQAELEEEEGLARL</sequence>
<feature type="region of interest" description="Disordered" evidence="4">
    <location>
        <begin position="205"/>
        <end position="244"/>
    </location>
</feature>
<comment type="caution">
    <text evidence="6">The sequence shown here is derived from an EMBL/GenBank/DDBJ whole genome shotgun (WGS) entry which is preliminary data.</text>
</comment>
<feature type="compositionally biased region" description="Basic and acidic residues" evidence="4">
    <location>
        <begin position="781"/>
        <end position="793"/>
    </location>
</feature>
<feature type="region of interest" description="Disordered" evidence="4">
    <location>
        <begin position="631"/>
        <end position="669"/>
    </location>
</feature>
<feature type="compositionally biased region" description="Basic residues" evidence="4">
    <location>
        <begin position="652"/>
        <end position="661"/>
    </location>
</feature>
<evidence type="ECO:0000256" key="4">
    <source>
        <dbReference type="SAM" id="MobiDB-lite"/>
    </source>
</evidence>
<gene>
    <name evidence="6" type="ORF">Tci_336777</name>
</gene>
<dbReference type="GO" id="GO:0016787">
    <property type="term" value="F:hydrolase activity"/>
    <property type="evidence" value="ECO:0007669"/>
    <property type="project" value="UniProtKB-KW"/>
</dbReference>
<evidence type="ECO:0000256" key="1">
    <source>
        <dbReference type="ARBA" id="ARBA00022723"/>
    </source>
</evidence>
<evidence type="ECO:0000256" key="3">
    <source>
        <dbReference type="SAM" id="Coils"/>
    </source>
</evidence>
<dbReference type="InterPro" id="IPR036397">
    <property type="entry name" value="RNaseH_sf"/>
</dbReference>
<dbReference type="InterPro" id="IPR012337">
    <property type="entry name" value="RNaseH-like_sf"/>
</dbReference>
<dbReference type="AlphaFoldDB" id="A0A699H8W1"/>
<feature type="coiled-coil region" evidence="3">
    <location>
        <begin position="802"/>
        <end position="829"/>
    </location>
</feature>
<dbReference type="GO" id="GO:0015074">
    <property type="term" value="P:DNA integration"/>
    <property type="evidence" value="ECO:0007669"/>
    <property type="project" value="InterPro"/>
</dbReference>
<feature type="region of interest" description="Disordered" evidence="4">
    <location>
        <begin position="776"/>
        <end position="798"/>
    </location>
</feature>
<dbReference type="SUPFAM" id="SSF53098">
    <property type="entry name" value="Ribonuclease H-like"/>
    <property type="match status" value="1"/>
</dbReference>
<dbReference type="GO" id="GO:0003676">
    <property type="term" value="F:nucleic acid binding"/>
    <property type="evidence" value="ECO:0007669"/>
    <property type="project" value="InterPro"/>
</dbReference>
<name>A0A699H8W1_TANCI</name>
<evidence type="ECO:0000259" key="5">
    <source>
        <dbReference type="PROSITE" id="PS50994"/>
    </source>
</evidence>
<dbReference type="PANTHER" id="PTHR42648:SF32">
    <property type="entry name" value="RIBONUCLEASE H-LIKE DOMAIN, GAG-PRE-INTEGRASE DOMAIN PROTEIN-RELATED"/>
    <property type="match status" value="1"/>
</dbReference>
<organism evidence="6">
    <name type="scientific">Tanacetum cinerariifolium</name>
    <name type="common">Dalmatian daisy</name>
    <name type="synonym">Chrysanthemum cinerariifolium</name>
    <dbReference type="NCBI Taxonomy" id="118510"/>
    <lineage>
        <taxon>Eukaryota</taxon>
        <taxon>Viridiplantae</taxon>
        <taxon>Streptophyta</taxon>
        <taxon>Embryophyta</taxon>
        <taxon>Tracheophyta</taxon>
        <taxon>Spermatophyta</taxon>
        <taxon>Magnoliopsida</taxon>
        <taxon>eudicotyledons</taxon>
        <taxon>Gunneridae</taxon>
        <taxon>Pentapetalae</taxon>
        <taxon>asterids</taxon>
        <taxon>campanulids</taxon>
        <taxon>Asterales</taxon>
        <taxon>Asteraceae</taxon>
        <taxon>Asteroideae</taxon>
        <taxon>Anthemideae</taxon>
        <taxon>Anthemidinae</taxon>
        <taxon>Tanacetum</taxon>
    </lineage>
</organism>